<dbReference type="SUPFAM" id="SSF53613">
    <property type="entry name" value="Ribokinase-like"/>
    <property type="match status" value="1"/>
</dbReference>
<feature type="domain" description="Carbohydrate kinase PfkB" evidence="6">
    <location>
        <begin position="390"/>
        <end position="664"/>
    </location>
</feature>
<evidence type="ECO:0000256" key="4">
    <source>
        <dbReference type="ARBA" id="ARBA00023239"/>
    </source>
</evidence>
<dbReference type="WBParaSite" id="MCU_003236-RA">
    <property type="protein sequence ID" value="MCU_003236-RA"/>
    <property type="gene ID" value="MCU_003236"/>
</dbReference>
<reference evidence="9" key="2">
    <citation type="submission" date="2019-11" db="UniProtKB">
        <authorList>
            <consortium name="WormBaseParasite"/>
        </authorList>
    </citation>
    <scope>IDENTIFICATION</scope>
</reference>
<dbReference type="InterPro" id="IPR029056">
    <property type="entry name" value="Ribokinase-like"/>
</dbReference>
<dbReference type="PANTHER" id="PTHR42909:SF1">
    <property type="entry name" value="CARBOHYDRATE KINASE PFKB DOMAIN-CONTAINING PROTEIN"/>
    <property type="match status" value="1"/>
</dbReference>
<dbReference type="STRING" id="53468.A0A0R3UI85"/>
<accession>A0A0R3UI85</accession>
<dbReference type="Gene3D" id="3.40.1190.20">
    <property type="match status" value="1"/>
</dbReference>
<keyword evidence="3" id="KW-0464">Manganese</keyword>
<organism evidence="9">
    <name type="scientific">Mesocestoides corti</name>
    <name type="common">Flatworm</name>
    <dbReference type="NCBI Taxonomy" id="53468"/>
    <lineage>
        <taxon>Eukaryota</taxon>
        <taxon>Metazoa</taxon>
        <taxon>Spiralia</taxon>
        <taxon>Lophotrochozoa</taxon>
        <taxon>Platyhelminthes</taxon>
        <taxon>Cestoda</taxon>
        <taxon>Eucestoda</taxon>
        <taxon>Cyclophyllidea</taxon>
        <taxon>Mesocestoididae</taxon>
        <taxon>Mesocestoides</taxon>
    </lineage>
</organism>
<keyword evidence="1" id="KW-0479">Metal-binding</keyword>
<dbReference type="Proteomes" id="UP000267029">
    <property type="component" value="Unassembled WGS sequence"/>
</dbReference>
<evidence type="ECO:0000256" key="5">
    <source>
        <dbReference type="ARBA" id="ARBA00023295"/>
    </source>
</evidence>
<evidence type="ECO:0000313" key="9">
    <source>
        <dbReference type="WBParaSite" id="MCU_003236-RA"/>
    </source>
</evidence>
<evidence type="ECO:0000313" key="7">
    <source>
        <dbReference type="EMBL" id="VDD81111.1"/>
    </source>
</evidence>
<keyword evidence="8" id="KW-1185">Reference proteome</keyword>
<dbReference type="GO" id="GO:0016798">
    <property type="term" value="F:hydrolase activity, acting on glycosyl bonds"/>
    <property type="evidence" value="ECO:0007669"/>
    <property type="project" value="UniProtKB-KW"/>
</dbReference>
<keyword evidence="2" id="KW-0378">Hydrolase</keyword>
<dbReference type="HAMAP" id="MF_01876">
    <property type="entry name" value="PsiMP_glycosidase"/>
    <property type="match status" value="1"/>
</dbReference>
<dbReference type="GO" id="GO:0006796">
    <property type="term" value="P:phosphate-containing compound metabolic process"/>
    <property type="evidence" value="ECO:0007669"/>
    <property type="project" value="UniProtKB-ARBA"/>
</dbReference>
<protein>
    <submittedName>
        <fullName evidence="9">PfkB domain-containing protein</fullName>
    </submittedName>
</protein>
<sequence length="694" mass="74585">MISSNRLSFLSRTLPSACKFFLYTTSPPTSLFTRVSEEVRSALSADRPVVALESTILTHGLPPDRAFTLGIDVEAVVRRHGAIPATIAIFDGKVHIGLSKCELERLIDSSSRGNTKKAAIRDLPFALNCPDHSRVFGTTVSATSFAAHLVGIQIFATGGTGGVHRDGENTMDVSSDLLALATIPVAVVSAGVKSILDIPRTLEVLESKGVTVASVGTDEFPAFFTRSSGVKSPGRVDSPGEAARLFATSLNIRPSVGMLFAVPIPEDMQAVGETTAKAIEEALIEAEGANITGASVTPFLLERVRQITGDASLEANIQLVLNNAKFAAQMAGQLSKLRSNPCKVNFLLKKPEIVIVGGSNVDMSIKLLPEKLKSTKDIYPPASYPGTVEVLGGGGVGRNVAEAVGRLSKSHLFLTAIKDDSAGKNLLVNHPFIAWRTAPNLPASSKTARYIGVLNHTGELLFGVADMDIHKQLTPAFVESELQKAASPNLKVICSDGNVDVKTLKSLIKIAKTSSVPFWFEPTDLHKCTKIVEAVTFGEPIDAISPNLTELQAIYERLVGKNLDVNLTSRESLAECISNIRRKLSSLAANWFVKLGRHGVIFVNETEACHFTSPVVDQTLIKSVSGAGDSCVGAILYLRYLKNWPWTRAVFGGLRAAELSLSCMKPVSETLCAQIFEDEDDLKTWSKKIKTDFF</sequence>
<dbReference type="InterPro" id="IPR022830">
    <property type="entry name" value="Indigdn_synthA-like"/>
</dbReference>
<evidence type="ECO:0000256" key="1">
    <source>
        <dbReference type="ARBA" id="ARBA00022723"/>
    </source>
</evidence>
<reference evidence="7 8" key="1">
    <citation type="submission" date="2018-10" db="EMBL/GenBank/DDBJ databases">
        <authorList>
            <consortium name="Pathogen Informatics"/>
        </authorList>
    </citation>
    <scope>NUCLEOTIDE SEQUENCE [LARGE SCALE GENOMIC DNA]</scope>
</reference>
<dbReference type="GO" id="GO:0046872">
    <property type="term" value="F:metal ion binding"/>
    <property type="evidence" value="ECO:0007669"/>
    <property type="project" value="UniProtKB-KW"/>
</dbReference>
<evidence type="ECO:0000256" key="2">
    <source>
        <dbReference type="ARBA" id="ARBA00022801"/>
    </source>
</evidence>
<dbReference type="SUPFAM" id="SSF110581">
    <property type="entry name" value="Indigoidine synthase A-like"/>
    <property type="match status" value="1"/>
</dbReference>
<gene>
    <name evidence="7" type="ORF">MCOS_LOCUS7114</name>
</gene>
<proteinExistence type="inferred from homology"/>
<dbReference type="Gene3D" id="3.40.1790.10">
    <property type="entry name" value="Indigoidine synthase domain"/>
    <property type="match status" value="1"/>
</dbReference>
<dbReference type="OrthoDB" id="198885at2759"/>
<evidence type="ECO:0000259" key="6">
    <source>
        <dbReference type="Pfam" id="PF00294"/>
    </source>
</evidence>
<dbReference type="InterPro" id="IPR011611">
    <property type="entry name" value="PfkB_dom"/>
</dbReference>
<dbReference type="AlphaFoldDB" id="A0A0R3UI85"/>
<evidence type="ECO:0000313" key="8">
    <source>
        <dbReference type="Proteomes" id="UP000267029"/>
    </source>
</evidence>
<name>A0A0R3UI85_MESCO</name>
<dbReference type="Pfam" id="PF00294">
    <property type="entry name" value="PfkB"/>
    <property type="match status" value="1"/>
</dbReference>
<keyword evidence="5" id="KW-0326">Glycosidase</keyword>
<dbReference type="EMBL" id="UXSR01005328">
    <property type="protein sequence ID" value="VDD81111.1"/>
    <property type="molecule type" value="Genomic_DNA"/>
</dbReference>
<dbReference type="GO" id="GO:0005737">
    <property type="term" value="C:cytoplasm"/>
    <property type="evidence" value="ECO:0007669"/>
    <property type="project" value="TreeGrafter"/>
</dbReference>
<dbReference type="InterPro" id="IPR007342">
    <property type="entry name" value="PsuG"/>
</dbReference>
<dbReference type="Pfam" id="PF04227">
    <property type="entry name" value="Indigoidine_A"/>
    <property type="match status" value="1"/>
</dbReference>
<dbReference type="PANTHER" id="PTHR42909">
    <property type="entry name" value="ZGC:136858"/>
    <property type="match status" value="1"/>
</dbReference>
<evidence type="ECO:0000256" key="3">
    <source>
        <dbReference type="ARBA" id="ARBA00023211"/>
    </source>
</evidence>
<dbReference type="GO" id="GO:0004730">
    <property type="term" value="F:pseudouridylate synthase activity"/>
    <property type="evidence" value="ECO:0007669"/>
    <property type="project" value="InterPro"/>
</dbReference>
<keyword evidence="4" id="KW-0456">Lyase</keyword>